<comment type="caution">
    <text evidence="1">The sequence shown here is derived from an EMBL/GenBank/DDBJ whole genome shotgun (WGS) entry which is preliminary data.</text>
</comment>
<dbReference type="CDD" id="cd00229">
    <property type="entry name" value="SGNH_hydrolase"/>
    <property type="match status" value="1"/>
</dbReference>
<protein>
    <submittedName>
        <fullName evidence="1">SGNH/GDSL hydrolase family protein</fullName>
    </submittedName>
</protein>
<name>A0A964BTU5_9CYAN</name>
<reference evidence="1" key="1">
    <citation type="journal article" date="2021" name="Antonie Van Leeuwenhoek">
        <title>Draft genome and description of Waterburya agarophytonicola gen. nov. sp. nov. (Pleurocapsales, Cyanobacteria): a seaweed symbiont.</title>
        <authorList>
            <person name="Bonthond G."/>
            <person name="Shalygin S."/>
            <person name="Bayer T."/>
            <person name="Weinberger F."/>
        </authorList>
    </citation>
    <scope>NUCLEOTIDE SEQUENCE</scope>
    <source>
        <strain evidence="1">KI4</strain>
    </source>
</reference>
<dbReference type="Gene3D" id="3.40.50.1110">
    <property type="entry name" value="SGNH hydrolase"/>
    <property type="match status" value="1"/>
</dbReference>
<keyword evidence="2" id="KW-1185">Reference proteome</keyword>
<dbReference type="GO" id="GO:0016787">
    <property type="term" value="F:hydrolase activity"/>
    <property type="evidence" value="ECO:0007669"/>
    <property type="project" value="UniProtKB-KW"/>
</dbReference>
<accession>A0A964BTU5</accession>
<proteinExistence type="predicted"/>
<dbReference type="InterPro" id="IPR036514">
    <property type="entry name" value="SGNH_hydro_sf"/>
</dbReference>
<sequence length="383" mass="43655">MFLKNLLGINKKSAFKVAIVGGSNSVMRRGYAKYLDSYLGEALSLDTSLKYYSLGGVPNIYGTIQQERHNIAAESDIIFFEYCVNDRHAIEVEQYSLELAGQALEGFIRKVKKSNPNCLIVILIFGINLADYYDNHCYLSELYESISKQYNLPVINLTKLLSKDAGLDFVKSLYSEKDHAHYTRPEGVQIVSQAIVEELDRLGIIKSIKHQKKLDYIADRSPIYPDNFENLKFLDHFDEGDFFLDKPKISIYQNTVFRERNFTIHSGNSLNFLLEGSLIAIFIKSDLNDGFITIKFGDQKILTSSYSSWVNKIKPQNVINLIALPLRKFKPSSDFTPVSISICQEYPDEFEIGFNKTIPSKKEPDKWKLSIIGIAYTGEIKEP</sequence>
<dbReference type="SUPFAM" id="SSF52266">
    <property type="entry name" value="SGNH hydrolase"/>
    <property type="match status" value="1"/>
</dbReference>
<evidence type="ECO:0000313" key="1">
    <source>
        <dbReference type="EMBL" id="MCC0179568.1"/>
    </source>
</evidence>
<evidence type="ECO:0000313" key="2">
    <source>
        <dbReference type="Proteomes" id="UP000729733"/>
    </source>
</evidence>
<organism evidence="1 2">
    <name type="scientific">Waterburya agarophytonicola KI4</name>
    <dbReference type="NCBI Taxonomy" id="2874699"/>
    <lineage>
        <taxon>Bacteria</taxon>
        <taxon>Bacillati</taxon>
        <taxon>Cyanobacteriota</taxon>
        <taxon>Cyanophyceae</taxon>
        <taxon>Pleurocapsales</taxon>
        <taxon>Hyellaceae</taxon>
        <taxon>Waterburya</taxon>
        <taxon>Waterburya agarophytonicola</taxon>
    </lineage>
</organism>
<dbReference type="Proteomes" id="UP000729733">
    <property type="component" value="Unassembled WGS sequence"/>
</dbReference>
<dbReference type="EMBL" id="JADWDC010000093">
    <property type="protein sequence ID" value="MCC0179568.1"/>
    <property type="molecule type" value="Genomic_DNA"/>
</dbReference>
<dbReference type="AlphaFoldDB" id="A0A964BTU5"/>
<keyword evidence="1" id="KW-0378">Hydrolase</keyword>
<gene>
    <name evidence="1" type="ORF">I4641_21655</name>
</gene>
<dbReference type="RefSeq" id="WP_229642668.1">
    <property type="nucleotide sequence ID" value="NZ_JADWDC010000093.1"/>
</dbReference>